<feature type="non-terminal residue" evidence="2">
    <location>
        <position position="38"/>
    </location>
</feature>
<accession>A0A382Y549</accession>
<dbReference type="AlphaFoldDB" id="A0A382Y549"/>
<proteinExistence type="predicted"/>
<dbReference type="EMBL" id="UINC01172871">
    <property type="protein sequence ID" value="SVD78169.1"/>
    <property type="molecule type" value="Genomic_DNA"/>
</dbReference>
<sequence>MFVNDQRKSDSLDMEKRNAAGTAQETVGQPGIQIPIIA</sequence>
<name>A0A382Y549_9ZZZZ</name>
<gene>
    <name evidence="2" type="ORF">METZ01_LOCUS431023</name>
</gene>
<evidence type="ECO:0000313" key="2">
    <source>
        <dbReference type="EMBL" id="SVD78169.1"/>
    </source>
</evidence>
<protein>
    <submittedName>
        <fullName evidence="2">Uncharacterized protein</fullName>
    </submittedName>
</protein>
<reference evidence="2" key="1">
    <citation type="submission" date="2018-05" db="EMBL/GenBank/DDBJ databases">
        <authorList>
            <person name="Lanie J.A."/>
            <person name="Ng W.-L."/>
            <person name="Kazmierczak K.M."/>
            <person name="Andrzejewski T.M."/>
            <person name="Davidsen T.M."/>
            <person name="Wayne K.J."/>
            <person name="Tettelin H."/>
            <person name="Glass J.I."/>
            <person name="Rusch D."/>
            <person name="Podicherti R."/>
            <person name="Tsui H.-C.T."/>
            <person name="Winkler M.E."/>
        </authorList>
    </citation>
    <scope>NUCLEOTIDE SEQUENCE</scope>
</reference>
<organism evidence="2">
    <name type="scientific">marine metagenome</name>
    <dbReference type="NCBI Taxonomy" id="408172"/>
    <lineage>
        <taxon>unclassified sequences</taxon>
        <taxon>metagenomes</taxon>
        <taxon>ecological metagenomes</taxon>
    </lineage>
</organism>
<feature type="compositionally biased region" description="Basic and acidic residues" evidence="1">
    <location>
        <begin position="1"/>
        <end position="18"/>
    </location>
</feature>
<feature type="region of interest" description="Disordered" evidence="1">
    <location>
        <begin position="1"/>
        <end position="38"/>
    </location>
</feature>
<evidence type="ECO:0000256" key="1">
    <source>
        <dbReference type="SAM" id="MobiDB-lite"/>
    </source>
</evidence>